<name>A0A8D8HM30_CULPI</name>
<protein>
    <submittedName>
        <fullName evidence="1">(northern house mosquito) hypothetical protein</fullName>
    </submittedName>
</protein>
<dbReference type="AlphaFoldDB" id="A0A8D8HM30"/>
<reference evidence="1" key="1">
    <citation type="submission" date="2021-05" db="EMBL/GenBank/DDBJ databases">
        <authorList>
            <person name="Alioto T."/>
            <person name="Alioto T."/>
            <person name="Gomez Garrido J."/>
        </authorList>
    </citation>
    <scope>NUCLEOTIDE SEQUENCE</scope>
</reference>
<dbReference type="EMBL" id="HBUE01323300">
    <property type="protein sequence ID" value="CAG6589375.1"/>
    <property type="molecule type" value="Transcribed_RNA"/>
</dbReference>
<proteinExistence type="predicted"/>
<dbReference type="EMBL" id="HBUE01216741">
    <property type="protein sequence ID" value="CAG6537364.1"/>
    <property type="molecule type" value="Transcribed_RNA"/>
</dbReference>
<evidence type="ECO:0000313" key="1">
    <source>
        <dbReference type="EMBL" id="CAG6537364.1"/>
    </source>
</evidence>
<organism evidence="1">
    <name type="scientific">Culex pipiens</name>
    <name type="common">House mosquito</name>
    <dbReference type="NCBI Taxonomy" id="7175"/>
    <lineage>
        <taxon>Eukaryota</taxon>
        <taxon>Metazoa</taxon>
        <taxon>Ecdysozoa</taxon>
        <taxon>Arthropoda</taxon>
        <taxon>Hexapoda</taxon>
        <taxon>Insecta</taxon>
        <taxon>Pterygota</taxon>
        <taxon>Neoptera</taxon>
        <taxon>Endopterygota</taxon>
        <taxon>Diptera</taxon>
        <taxon>Nematocera</taxon>
        <taxon>Culicoidea</taxon>
        <taxon>Culicidae</taxon>
        <taxon>Culicinae</taxon>
        <taxon>Culicini</taxon>
        <taxon>Culex</taxon>
        <taxon>Culex</taxon>
    </lineage>
</organism>
<accession>A0A8D8HM30</accession>
<sequence>MVGQDGTGAHRLRVGRIVLVVVRRDRVGVRVGGRGRGGRKRFLLLQHRPELLDGLVQGPQLRQQRQIQLPQTVHFSPQDRQLGVECGWLPDGAAGSLLTATADASSSAATATVWGCRHAAAADGATDGRLAPLGH</sequence>